<reference evidence="1 2" key="1">
    <citation type="submission" date="2015-01" db="EMBL/GenBank/DDBJ databases">
        <authorList>
            <person name="MANFREDI Pablo"/>
        </authorList>
    </citation>
    <scope>NUCLEOTIDE SEQUENCE [LARGE SCALE GENOMIC DNA]</scope>
    <source>
        <strain evidence="1 2">Cc12</strain>
    </source>
</reference>
<dbReference type="InterPro" id="IPR001296">
    <property type="entry name" value="Glyco_trans_1"/>
</dbReference>
<organism evidence="1 2">
    <name type="scientific">Capnocytophaga canimorsus</name>
    <dbReference type="NCBI Taxonomy" id="28188"/>
    <lineage>
        <taxon>Bacteria</taxon>
        <taxon>Pseudomonadati</taxon>
        <taxon>Bacteroidota</taxon>
        <taxon>Flavobacteriia</taxon>
        <taxon>Flavobacteriales</taxon>
        <taxon>Flavobacteriaceae</taxon>
        <taxon>Capnocytophaga</taxon>
    </lineage>
</organism>
<protein>
    <submittedName>
        <fullName evidence="1">Glycosyl transferase group 1</fullName>
    </submittedName>
</protein>
<name>A0A0B7IAS4_9FLAO</name>
<dbReference type="PANTHER" id="PTHR46401:SF2">
    <property type="entry name" value="GLYCOSYLTRANSFERASE WBBK-RELATED"/>
    <property type="match status" value="1"/>
</dbReference>
<dbReference type="GeneID" id="69579996"/>
<dbReference type="Proteomes" id="UP000044026">
    <property type="component" value="Unassembled WGS sequence"/>
</dbReference>
<dbReference type="Pfam" id="PF00534">
    <property type="entry name" value="Glycos_transf_1"/>
    <property type="match status" value="1"/>
</dbReference>
<keyword evidence="1" id="KW-0808">Transferase</keyword>
<evidence type="ECO:0000313" key="1">
    <source>
        <dbReference type="EMBL" id="CEN33024.1"/>
    </source>
</evidence>
<dbReference type="EMBL" id="CDOE01000025">
    <property type="protein sequence ID" value="CEN33024.1"/>
    <property type="molecule type" value="Genomic_DNA"/>
</dbReference>
<dbReference type="RefSeq" id="WP_013997645.1">
    <property type="nucleotide sequence ID" value="NZ_CP022382.1"/>
</dbReference>
<dbReference type="GO" id="GO:0016757">
    <property type="term" value="F:glycosyltransferase activity"/>
    <property type="evidence" value="ECO:0007669"/>
    <property type="project" value="InterPro"/>
</dbReference>
<gene>
    <name evidence="1" type="ORF">CCAN12_310009</name>
</gene>
<accession>A0A0B7IAS4</accession>
<dbReference type="SUPFAM" id="SSF53756">
    <property type="entry name" value="UDP-Glycosyltransferase/glycogen phosphorylase"/>
    <property type="match status" value="1"/>
</dbReference>
<dbReference type="OMA" id="IAWMPRK"/>
<dbReference type="GO" id="GO:0009103">
    <property type="term" value="P:lipopolysaccharide biosynthetic process"/>
    <property type="evidence" value="ECO:0007669"/>
    <property type="project" value="TreeGrafter"/>
</dbReference>
<dbReference type="AlphaFoldDB" id="A0A0B7IAS4"/>
<dbReference type="PANTHER" id="PTHR46401">
    <property type="entry name" value="GLYCOSYLTRANSFERASE WBBK-RELATED"/>
    <property type="match status" value="1"/>
</dbReference>
<proteinExistence type="predicted"/>
<sequence length="350" mass="40715">MNTKIYFVCPNNKQATGGVKQIYRQVEILSKNGFNACVLHEKIGKKEKWFDSTEIPIEYSPVLFKQLKYMFYKRKIKFIDQIKLFFLEKRSKKIEKNAILVLPEIYGDCIHRIEPSVKKVIFNQGCYLTFSGYSINKDYEVTPYNHTDTLATIVASHDAFNYLTFAFAQVNIQKITLGINDRIFNYSTGKQKQICFMPRKLTNDLTQVINILKQRGLKEDWKLVPIDNKSEKEVAEIMKKSIFFLNFNRCEGFGLPAVEAMACGCYIIGYHGQGGKEYFNPDFSSIIEDGNIIQYVQKIEEMIRLYDLNPEKILQKGKQASEFALSNYSLEIEEKQTVSVWKKIIEKHLK</sequence>
<evidence type="ECO:0000313" key="2">
    <source>
        <dbReference type="Proteomes" id="UP000044026"/>
    </source>
</evidence>
<dbReference type="Gene3D" id="3.40.50.2000">
    <property type="entry name" value="Glycogen Phosphorylase B"/>
    <property type="match status" value="1"/>
</dbReference>